<proteinExistence type="predicted"/>
<dbReference type="HOGENOM" id="CLU_084123_0_0_2"/>
<protein>
    <submittedName>
        <fullName evidence="2">Uncharacterized protein</fullName>
    </submittedName>
</protein>
<dbReference type="KEGG" id="iag:Igag_0608"/>
<dbReference type="EMBL" id="CP002098">
    <property type="protein sequence ID" value="ADM27442.1"/>
    <property type="molecule type" value="Genomic_DNA"/>
</dbReference>
<gene>
    <name evidence="2" type="ordered locus">Igag_0608</name>
</gene>
<keyword evidence="1" id="KW-1133">Transmembrane helix</keyword>
<accession>E0SSH0</accession>
<keyword evidence="1" id="KW-0472">Membrane</keyword>
<dbReference type="AlphaFoldDB" id="E0SSH0"/>
<keyword evidence="3" id="KW-1185">Reference proteome</keyword>
<evidence type="ECO:0000256" key="1">
    <source>
        <dbReference type="SAM" id="Phobius"/>
    </source>
</evidence>
<evidence type="ECO:0000313" key="2">
    <source>
        <dbReference type="EMBL" id="ADM27442.1"/>
    </source>
</evidence>
<dbReference type="STRING" id="583356.Igag_0608"/>
<name>E0SSH0_IGNAA</name>
<evidence type="ECO:0000313" key="3">
    <source>
        <dbReference type="Proteomes" id="UP000001304"/>
    </source>
</evidence>
<dbReference type="Proteomes" id="UP000001304">
    <property type="component" value="Chromosome"/>
</dbReference>
<feature type="transmembrane region" description="Helical" evidence="1">
    <location>
        <begin position="12"/>
        <end position="31"/>
    </location>
</feature>
<organism evidence="2 3">
    <name type="scientific">Ignisphaera aggregans (strain DSM 17230 / JCM 13409 / AQ1.S1)</name>
    <dbReference type="NCBI Taxonomy" id="583356"/>
    <lineage>
        <taxon>Archaea</taxon>
        <taxon>Thermoproteota</taxon>
        <taxon>Thermoprotei</taxon>
        <taxon>Desulfurococcales</taxon>
        <taxon>Desulfurococcaceae</taxon>
        <taxon>Ignisphaera</taxon>
    </lineage>
</organism>
<reference evidence="2 3" key="1">
    <citation type="journal article" date="2010" name="Stand. Genomic Sci.">
        <title>Complete genome sequence of Ignisphaera aggregans type strain (AQ1.S1).</title>
        <authorList>
            <person name="Goker M."/>
            <person name="Held B."/>
            <person name="Lapidus A."/>
            <person name="Nolan M."/>
            <person name="Spring S."/>
            <person name="Yasawong M."/>
            <person name="Lucas S."/>
            <person name="Glavina Del Rio T."/>
            <person name="Tice H."/>
            <person name="Cheng J.F."/>
            <person name="Goodwin L."/>
            <person name="Tapia R."/>
            <person name="Pitluck S."/>
            <person name="Liolios K."/>
            <person name="Ivanova N."/>
            <person name="Mavromatis K."/>
            <person name="Mikhailova N."/>
            <person name="Pati A."/>
            <person name="Chen A."/>
            <person name="Palaniappan K."/>
            <person name="Brambilla E."/>
            <person name="Land M."/>
            <person name="Hauser L."/>
            <person name="Chang Y.J."/>
            <person name="Jeffries C.D."/>
            <person name="Brettin T."/>
            <person name="Detter J.C."/>
            <person name="Han C."/>
            <person name="Rohde M."/>
            <person name="Sikorski J."/>
            <person name="Woyke T."/>
            <person name="Bristow J."/>
            <person name="Eisen J.A."/>
            <person name="Markowitz V."/>
            <person name="Hugenholtz P."/>
            <person name="Kyrpides N.C."/>
            <person name="Klenk H.P."/>
        </authorList>
    </citation>
    <scope>NUCLEOTIDE SEQUENCE [LARGE SCALE GENOMIC DNA]</scope>
    <source>
        <strain evidence="3">DSM 17230 / JCM 13409 / AQ1.S1</strain>
    </source>
</reference>
<keyword evidence="1" id="KW-0812">Transmembrane</keyword>
<sequence>MSLPQFTPEFIASLASLASVVISISSLAYWLGKKFDEIDARFREIDRRFVEVEERLNRRIDEVERRLSERIDRVGLMVRRLGDAFIGYQEFFVRYLVSEGVLKSSAADMVLTEARNLVKLAVGNPFTKEEWKRLKELLDKSEKEKSLPLEEAYELLNLARKAVREYGEYPEAWKLHIYASIMVGLAYRKLREQEKKEEEKQTTQH</sequence>
<dbReference type="BioCyc" id="IAGG583356:GHAH-608-MONOMER"/>